<feature type="region of interest" description="Disordered" evidence="8">
    <location>
        <begin position="1"/>
        <end position="183"/>
    </location>
</feature>
<evidence type="ECO:0000256" key="3">
    <source>
        <dbReference type="ARBA" id="ARBA00022723"/>
    </source>
</evidence>
<feature type="region of interest" description="Disordered" evidence="8">
    <location>
        <begin position="950"/>
        <end position="990"/>
    </location>
</feature>
<evidence type="ECO:0000256" key="7">
    <source>
        <dbReference type="ARBA" id="ARBA00022833"/>
    </source>
</evidence>
<dbReference type="GO" id="GO:0016740">
    <property type="term" value="F:transferase activity"/>
    <property type="evidence" value="ECO:0007669"/>
    <property type="project" value="UniProtKB-KW"/>
</dbReference>
<comment type="pathway">
    <text evidence="1">Protein modification; protein ubiquitination.</text>
</comment>
<evidence type="ECO:0000256" key="4">
    <source>
        <dbReference type="ARBA" id="ARBA00022737"/>
    </source>
</evidence>
<dbReference type="eggNOG" id="KOG1812">
    <property type="taxonomic scope" value="Eukaryota"/>
</dbReference>
<organism evidence="10 11">
    <name type="scientific">Capronia coronata CBS 617.96</name>
    <dbReference type="NCBI Taxonomy" id="1182541"/>
    <lineage>
        <taxon>Eukaryota</taxon>
        <taxon>Fungi</taxon>
        <taxon>Dikarya</taxon>
        <taxon>Ascomycota</taxon>
        <taxon>Pezizomycotina</taxon>
        <taxon>Eurotiomycetes</taxon>
        <taxon>Chaetothyriomycetidae</taxon>
        <taxon>Chaetothyriales</taxon>
        <taxon>Herpotrichiellaceae</taxon>
        <taxon>Capronia</taxon>
    </lineage>
</organism>
<proteinExistence type="predicted"/>
<evidence type="ECO:0000313" key="11">
    <source>
        <dbReference type="Proteomes" id="UP000019484"/>
    </source>
</evidence>
<keyword evidence="3" id="KW-0479">Metal-binding</keyword>
<feature type="compositionally biased region" description="Basic residues" evidence="8">
    <location>
        <begin position="134"/>
        <end position="147"/>
    </location>
</feature>
<feature type="compositionally biased region" description="Polar residues" evidence="8">
    <location>
        <begin position="61"/>
        <end position="87"/>
    </location>
</feature>
<evidence type="ECO:0000256" key="6">
    <source>
        <dbReference type="ARBA" id="ARBA00022786"/>
    </source>
</evidence>
<dbReference type="PROSITE" id="PS51873">
    <property type="entry name" value="TRIAD"/>
    <property type="match status" value="1"/>
</dbReference>
<gene>
    <name evidence="10" type="ORF">A1O1_02491</name>
</gene>
<name>W9YNG9_9EURO</name>
<sequence>MADRSHLRQRRERNRSLTAHPAETPTSSLRTVIEISDDDSDTDPPSQWASISYRRHRSSPSDESGLQRSSKGATRCTTGGQARQSRTAQDHKRIKTETGAGQYIGSSPTNSKPRRSRQTTPASPGTPRVTKYEHHSHHGSRTNRRRERTYSTTSTPFLSPAATTPSPRRMSNSSKKQPVNPPPYYVDSRLEAKMYRGPGYERFPVVLGTVKGHQELCDKWDGEQVAMLNRKAAKLRQPVHAPYVVHGSDSESDDEANSGGTYAKGSIEQACLTSVLDVFPNIERAFVIKKIHAHPPQPDFYDEDGQIIEHGAPHIAEEIIAEVLEMDVYPRERVSISIPTELIPAEDGTGVTITWDRELTKGYMYTKDAVILLAKTFDHVPTHYIVKVATEKNSIFNAYVHIHELEDRFYYLSARPYHRLNRARIAVEKKYQLTEKEKDSRIQKEYANRVNEMQAAKQHVAREAIKAAAKEAKAQEEAANLVSHKESGAVLECQCCFDDQVPLNRLVSCTAEQPHFFCFTCVEGLADTQVGLMRYELLCMDGSACTAELAPDGVGKAVPIKTFDRLQLNKQQAEIAAAGIEGLEECRFCDFKAICDDVSEELVFYCQNPDCCRATCRKCNKDSHLPKTCEESQNENELSARHLVEEARSDAVMRTCPRCKVKIVKEFGCNKILCTNCRTMLCYECKENLSAIPNPYDHFNQPGSQCALYDQEGVNRHEAEANQAETEAIGKVKEKDADIDATKLRIETGKGKQPELPKQPAPGAFYRHLNDAAGRLNGVGEAQLQAPRDQNEIMRDRMEIMLRDRNAIMARMIPGPHVGGLLRPWPEAARLQEWRDTLVRAEQVQVGPTDANVVVARDGPPFPQLPRTFGPNVAPAPTRQHALADRPQQPEEVEMRVDGPDHNQRWRLNDTVLGLDRGQAYPIAGYPPPMELGFAGEFVGRGGHYQPRPVLDPFDFEPADDIADAASEAPWLPRMPPGGPPFEDRRHAYP</sequence>
<comment type="caution">
    <text evidence="10">The sequence shown here is derived from an EMBL/GenBank/DDBJ whole genome shotgun (WGS) entry which is preliminary data.</text>
</comment>
<dbReference type="PANTHER" id="PTHR22770">
    <property type="entry name" value="UBIQUITIN CONJUGATING ENZYME 7 INTERACTING PROTEIN-RELATED"/>
    <property type="match status" value="1"/>
</dbReference>
<dbReference type="InterPro" id="IPR047545">
    <property type="entry name" value="BRcat_RBR_RNF216"/>
</dbReference>
<evidence type="ECO:0000259" key="9">
    <source>
        <dbReference type="PROSITE" id="PS51873"/>
    </source>
</evidence>
<feature type="compositionally biased region" description="Polar residues" evidence="8">
    <location>
        <begin position="161"/>
        <end position="177"/>
    </location>
</feature>
<dbReference type="InterPro" id="IPR051628">
    <property type="entry name" value="LUBAC_E3_Ligases"/>
</dbReference>
<dbReference type="GO" id="GO:0008270">
    <property type="term" value="F:zinc ion binding"/>
    <property type="evidence" value="ECO:0007669"/>
    <property type="project" value="UniProtKB-KW"/>
</dbReference>
<keyword evidence="2" id="KW-0808">Transferase</keyword>
<dbReference type="RefSeq" id="XP_007721592.1">
    <property type="nucleotide sequence ID" value="XM_007723402.1"/>
</dbReference>
<dbReference type="GeneID" id="19157391"/>
<keyword evidence="5" id="KW-0863">Zinc-finger</keyword>
<dbReference type="Pfam" id="PF26200">
    <property type="entry name" value="Rcat_RNF216"/>
    <property type="match status" value="1"/>
</dbReference>
<evidence type="ECO:0000256" key="5">
    <source>
        <dbReference type="ARBA" id="ARBA00022771"/>
    </source>
</evidence>
<dbReference type="InterPro" id="IPR044066">
    <property type="entry name" value="TRIAD_supradom"/>
</dbReference>
<dbReference type="OrthoDB" id="10009520at2759"/>
<keyword evidence="6" id="KW-0833">Ubl conjugation pathway</keyword>
<dbReference type="InterPro" id="IPR047546">
    <property type="entry name" value="Rcat_RBR_RNF216"/>
</dbReference>
<evidence type="ECO:0000256" key="1">
    <source>
        <dbReference type="ARBA" id="ARBA00004906"/>
    </source>
</evidence>
<dbReference type="AlphaFoldDB" id="W9YNG9"/>
<dbReference type="CDD" id="cd20339">
    <property type="entry name" value="BRcat_RBR_RNF216"/>
    <property type="match status" value="1"/>
</dbReference>
<keyword evidence="11" id="KW-1185">Reference proteome</keyword>
<dbReference type="PANTHER" id="PTHR22770:SF47">
    <property type="entry name" value="E3 UBIQUITIN-PROTEIN LIGASE RNF216"/>
    <property type="match status" value="1"/>
</dbReference>
<dbReference type="Proteomes" id="UP000019484">
    <property type="component" value="Unassembled WGS sequence"/>
</dbReference>
<dbReference type="EMBL" id="AMWN01000002">
    <property type="protein sequence ID" value="EXJ94098.1"/>
    <property type="molecule type" value="Genomic_DNA"/>
</dbReference>
<dbReference type="SUPFAM" id="SSF57850">
    <property type="entry name" value="RING/U-box"/>
    <property type="match status" value="1"/>
</dbReference>
<feature type="domain" description="RING-type" evidence="9">
    <location>
        <begin position="489"/>
        <end position="710"/>
    </location>
</feature>
<keyword evidence="4" id="KW-0677">Repeat</keyword>
<dbReference type="STRING" id="1182541.W9YNG9"/>
<reference evidence="10 11" key="1">
    <citation type="submission" date="2013-03" db="EMBL/GenBank/DDBJ databases">
        <title>The Genome Sequence of Capronia coronata CBS 617.96.</title>
        <authorList>
            <consortium name="The Broad Institute Genomics Platform"/>
            <person name="Cuomo C."/>
            <person name="de Hoog S."/>
            <person name="Gorbushina A."/>
            <person name="Walker B."/>
            <person name="Young S.K."/>
            <person name="Zeng Q."/>
            <person name="Gargeya S."/>
            <person name="Fitzgerald M."/>
            <person name="Haas B."/>
            <person name="Abouelleil A."/>
            <person name="Allen A.W."/>
            <person name="Alvarado L."/>
            <person name="Arachchi H.M."/>
            <person name="Berlin A.M."/>
            <person name="Chapman S.B."/>
            <person name="Gainer-Dewar J."/>
            <person name="Goldberg J."/>
            <person name="Griggs A."/>
            <person name="Gujja S."/>
            <person name="Hansen M."/>
            <person name="Howarth C."/>
            <person name="Imamovic A."/>
            <person name="Ireland A."/>
            <person name="Larimer J."/>
            <person name="McCowan C."/>
            <person name="Murphy C."/>
            <person name="Pearson M."/>
            <person name="Poon T.W."/>
            <person name="Priest M."/>
            <person name="Roberts A."/>
            <person name="Saif S."/>
            <person name="Shea T."/>
            <person name="Sisk P."/>
            <person name="Sykes S."/>
            <person name="Wortman J."/>
            <person name="Nusbaum C."/>
            <person name="Birren B."/>
        </authorList>
    </citation>
    <scope>NUCLEOTIDE SEQUENCE [LARGE SCALE GENOMIC DNA]</scope>
    <source>
        <strain evidence="10 11">CBS 617.96</strain>
    </source>
</reference>
<dbReference type="HOGENOM" id="CLU_012319_0_0_1"/>
<dbReference type="CDD" id="cd20353">
    <property type="entry name" value="Rcat_RBR_RNF216"/>
    <property type="match status" value="1"/>
</dbReference>
<dbReference type="InterPro" id="IPR047544">
    <property type="entry name" value="RING-HC_RBR_RNF216"/>
</dbReference>
<keyword evidence="7" id="KW-0862">Zinc</keyword>
<evidence type="ECO:0000256" key="2">
    <source>
        <dbReference type="ARBA" id="ARBA00022679"/>
    </source>
</evidence>
<evidence type="ECO:0000256" key="8">
    <source>
        <dbReference type="SAM" id="MobiDB-lite"/>
    </source>
</evidence>
<feature type="compositionally biased region" description="Acidic residues" evidence="8">
    <location>
        <begin position="954"/>
        <end position="963"/>
    </location>
</feature>
<dbReference type="Gene3D" id="1.20.120.1750">
    <property type="match status" value="1"/>
</dbReference>
<dbReference type="CDD" id="cd16630">
    <property type="entry name" value="RING-HC_RBR_RNF216"/>
    <property type="match status" value="1"/>
</dbReference>
<accession>W9YNG9</accession>
<evidence type="ECO:0000313" key="10">
    <source>
        <dbReference type="EMBL" id="EXJ94098.1"/>
    </source>
</evidence>
<protein>
    <recommendedName>
        <fullName evidence="9">RING-type domain-containing protein</fullName>
    </recommendedName>
</protein>